<reference evidence="1 2" key="1">
    <citation type="submission" date="2018-07" db="EMBL/GenBank/DDBJ databases">
        <title>High-quality-draft genome sequence of Gaiella occulta.</title>
        <authorList>
            <person name="Severino R."/>
            <person name="Froufe H.J.C."/>
            <person name="Rainey F.A."/>
            <person name="Barroso C."/>
            <person name="Albuquerque L."/>
            <person name="Lobo-Da-Cunha A."/>
            <person name="Da Costa M.S."/>
            <person name="Egas C."/>
        </authorList>
    </citation>
    <scope>NUCLEOTIDE SEQUENCE [LARGE SCALE GENOMIC DNA]</scope>
    <source>
        <strain evidence="1 2">F2-233</strain>
    </source>
</reference>
<keyword evidence="2" id="KW-1185">Reference proteome</keyword>
<accession>A0A7M2YY46</accession>
<sequence>MSRHEGHAVDASITLGSVAAGVPLPELELPVAVRRTPVVFVAPRAA</sequence>
<evidence type="ECO:0000313" key="2">
    <source>
        <dbReference type="Proteomes" id="UP000254134"/>
    </source>
</evidence>
<protein>
    <submittedName>
        <fullName evidence="1">Uncharacterized protein</fullName>
    </submittedName>
</protein>
<name>A0A7M2YY46_9ACTN</name>
<gene>
    <name evidence="1" type="ORF">Gocc_0873</name>
</gene>
<organism evidence="1 2">
    <name type="scientific">Gaiella occulta</name>
    <dbReference type="NCBI Taxonomy" id="1002870"/>
    <lineage>
        <taxon>Bacteria</taxon>
        <taxon>Bacillati</taxon>
        <taxon>Actinomycetota</taxon>
        <taxon>Thermoleophilia</taxon>
        <taxon>Gaiellales</taxon>
        <taxon>Gaiellaceae</taxon>
        <taxon>Gaiella</taxon>
    </lineage>
</organism>
<dbReference type="Proteomes" id="UP000254134">
    <property type="component" value="Unassembled WGS sequence"/>
</dbReference>
<dbReference type="EMBL" id="QQZY01000002">
    <property type="protein sequence ID" value="RDI75075.1"/>
    <property type="molecule type" value="Genomic_DNA"/>
</dbReference>
<dbReference type="RefSeq" id="WP_181813361.1">
    <property type="nucleotide sequence ID" value="NZ_QQZY01000002.1"/>
</dbReference>
<comment type="caution">
    <text evidence="1">The sequence shown here is derived from an EMBL/GenBank/DDBJ whole genome shotgun (WGS) entry which is preliminary data.</text>
</comment>
<evidence type="ECO:0000313" key="1">
    <source>
        <dbReference type="EMBL" id="RDI75075.1"/>
    </source>
</evidence>
<proteinExistence type="predicted"/>
<reference evidence="2" key="2">
    <citation type="journal article" date="2019" name="MicrobiologyOpen">
        <title>High-quality draft genome sequence of Gaiella occulta isolated from a 150 meter deep mineral water borehole and comparison with the genome sequences of other deep-branching lineages of the phylum Actinobacteria.</title>
        <authorList>
            <person name="Severino R."/>
            <person name="Froufe H.J.C."/>
            <person name="Barroso C."/>
            <person name="Albuquerque L."/>
            <person name="Lobo-da-Cunha A."/>
            <person name="da Costa M.S."/>
            <person name="Egas C."/>
        </authorList>
    </citation>
    <scope>NUCLEOTIDE SEQUENCE [LARGE SCALE GENOMIC DNA]</scope>
    <source>
        <strain evidence="2">F2-233</strain>
    </source>
</reference>
<dbReference type="AlphaFoldDB" id="A0A7M2YY46"/>